<organism evidence="1 2">
    <name type="scientific">Puccinia coronata f. sp. avenae</name>
    <dbReference type="NCBI Taxonomy" id="200324"/>
    <lineage>
        <taxon>Eukaryota</taxon>
        <taxon>Fungi</taxon>
        <taxon>Dikarya</taxon>
        <taxon>Basidiomycota</taxon>
        <taxon>Pucciniomycotina</taxon>
        <taxon>Pucciniomycetes</taxon>
        <taxon>Pucciniales</taxon>
        <taxon>Pucciniaceae</taxon>
        <taxon>Puccinia</taxon>
    </lineage>
</organism>
<comment type="caution">
    <text evidence="1">The sequence shown here is derived from an EMBL/GenBank/DDBJ whole genome shotgun (WGS) entry which is preliminary data.</text>
</comment>
<sequence length="104" mass="12297">LELMEQRHQSRTQMYNNSSPIRLGTSWSRFRLRARSNSAGNLSSLHYQVRGLCRVEHDASLRRLKEKWLPMLNSARPEVIVTFIRSIHNLWIFIGLPILERNKI</sequence>
<accession>A0A2N5TRG6</accession>
<feature type="non-terminal residue" evidence="1">
    <location>
        <position position="1"/>
    </location>
</feature>
<protein>
    <submittedName>
        <fullName evidence="1">Uncharacterized protein</fullName>
    </submittedName>
</protein>
<dbReference type="AlphaFoldDB" id="A0A2N5TRG6"/>
<evidence type="ECO:0000313" key="1">
    <source>
        <dbReference type="EMBL" id="PLW28051.1"/>
    </source>
</evidence>
<gene>
    <name evidence="1" type="ORF">PCASD_21689</name>
</gene>
<dbReference type="Proteomes" id="UP000235392">
    <property type="component" value="Unassembled WGS sequence"/>
</dbReference>
<name>A0A2N5TRG6_9BASI</name>
<reference evidence="1 2" key="1">
    <citation type="submission" date="2017-11" db="EMBL/GenBank/DDBJ databases">
        <title>De novo assembly and phasing of dikaryotic genomes from two isolates of Puccinia coronata f. sp. avenae, the causal agent of oat crown rust.</title>
        <authorList>
            <person name="Miller M.E."/>
            <person name="Zhang Y."/>
            <person name="Omidvar V."/>
            <person name="Sperschneider J."/>
            <person name="Schwessinger B."/>
            <person name="Raley C."/>
            <person name="Palmer J.M."/>
            <person name="Garnica D."/>
            <person name="Upadhyaya N."/>
            <person name="Rathjen J."/>
            <person name="Taylor J.M."/>
            <person name="Park R.F."/>
            <person name="Dodds P.N."/>
            <person name="Hirsch C.D."/>
            <person name="Kianian S.F."/>
            <person name="Figueroa M."/>
        </authorList>
    </citation>
    <scope>NUCLEOTIDE SEQUENCE [LARGE SCALE GENOMIC DNA]</scope>
    <source>
        <strain evidence="1">12SD80</strain>
    </source>
</reference>
<proteinExistence type="predicted"/>
<evidence type="ECO:0000313" key="2">
    <source>
        <dbReference type="Proteomes" id="UP000235392"/>
    </source>
</evidence>
<dbReference type="EMBL" id="PGCI01000380">
    <property type="protein sequence ID" value="PLW28051.1"/>
    <property type="molecule type" value="Genomic_DNA"/>
</dbReference>